<keyword evidence="2" id="KW-0732">Signal</keyword>
<dbReference type="CDD" id="cd13583">
    <property type="entry name" value="PBP2_AlgQ_like_4"/>
    <property type="match status" value="1"/>
</dbReference>
<dbReference type="EMBL" id="VIRM01000078">
    <property type="protein sequence ID" value="TQS11104.1"/>
    <property type="molecule type" value="Genomic_DNA"/>
</dbReference>
<dbReference type="SUPFAM" id="SSF53850">
    <property type="entry name" value="Periplasmic binding protein-like II"/>
    <property type="match status" value="1"/>
</dbReference>
<dbReference type="PANTHER" id="PTHR43649:SF33">
    <property type="entry name" value="POLYGALACTURONAN_RHAMNOGALACTURONAN-BINDING PROTEIN YTCQ"/>
    <property type="match status" value="1"/>
</dbReference>
<evidence type="ECO:0000256" key="5">
    <source>
        <dbReference type="ARBA" id="ARBA00023288"/>
    </source>
</evidence>
<evidence type="ECO:0000256" key="3">
    <source>
        <dbReference type="ARBA" id="ARBA00023136"/>
    </source>
</evidence>
<sequence length="557" mass="62159">MHEINRRQAMVAVGAFLALAACSTDGDSGGDSGGAKQSGDGFAANRDGAMADYGVGKTFKAAAPLTFSILYNNHPFYPIKNDWLFWSELTKRTNVTLEPNVVPLSDYENKRSLMIGAGDAPLIIPKTYPGQETPFVASGSVLPVSDYLDLMPNFKEKIAKWNLQADLDTLRQADGRFYLLPGLHEDYWTDYTLVVRSDILDKLGLEIPQTWDDVHNMLKAMKAEYPDSYPYSDRWGIPTPGGAMLNQVFGLGSGVRGGWGFTTGITWDTNAQKFAFTGAMDQYKQMLQFLHTLVEEKLLDPESFTQQDDQAIQKLASGKSFVISGNAQTLVNEYRPPLKKANPKAKLIKIPVPIGPQGPVKADANDSRLENGIMISKKARDSKNFVAMMQFIDWLWYSDEGQLFAKWGIEGTTYTKDASGKYQLAKDVDFVGLNPGAPKHLQKDFGFSNGVFAYGGSTELLQSTFSEEEIEWQKTMNARQALPPHPPSPLNDEEREQAALWQTPLKDHANQNTLEFILGKRSFDEWDAYVKELEAKNMTSYVNLVNSAYERYKKEHG</sequence>
<keyword evidence="5" id="KW-0449">Lipoprotein</keyword>
<dbReference type="InterPro" id="IPR006059">
    <property type="entry name" value="SBP"/>
</dbReference>
<name>A0A544Y313_9ACTN</name>
<gene>
    <name evidence="6" type="ORF">FLX08_37505</name>
</gene>
<comment type="caution">
    <text evidence="6">The sequence shown here is derived from an EMBL/GenBank/DDBJ whole genome shotgun (WGS) entry which is preliminary data.</text>
</comment>
<dbReference type="InterPro" id="IPR050490">
    <property type="entry name" value="Bact_solute-bd_prot1"/>
</dbReference>
<dbReference type="Gene3D" id="3.40.190.10">
    <property type="entry name" value="Periplasmic binding protein-like II"/>
    <property type="match status" value="2"/>
</dbReference>
<keyword evidence="4" id="KW-0564">Palmitate</keyword>
<accession>A0A544Y313</accession>
<dbReference type="PANTHER" id="PTHR43649">
    <property type="entry name" value="ARABINOSE-BINDING PROTEIN-RELATED"/>
    <property type="match status" value="1"/>
</dbReference>
<dbReference type="AlphaFoldDB" id="A0A544Y313"/>
<evidence type="ECO:0000313" key="6">
    <source>
        <dbReference type="EMBL" id="TQS11104.1"/>
    </source>
</evidence>
<proteinExistence type="predicted"/>
<keyword evidence="3" id="KW-0472">Membrane</keyword>
<evidence type="ECO:0000256" key="2">
    <source>
        <dbReference type="ARBA" id="ARBA00022729"/>
    </source>
</evidence>
<dbReference type="Pfam" id="PF01547">
    <property type="entry name" value="SBP_bac_1"/>
    <property type="match status" value="1"/>
</dbReference>
<dbReference type="RefSeq" id="WP_142625012.1">
    <property type="nucleotide sequence ID" value="NZ_VIRM01000078.1"/>
</dbReference>
<keyword evidence="1" id="KW-1003">Cell membrane</keyword>
<evidence type="ECO:0000256" key="1">
    <source>
        <dbReference type="ARBA" id="ARBA00022475"/>
    </source>
</evidence>
<dbReference type="PROSITE" id="PS51257">
    <property type="entry name" value="PROKAR_LIPOPROTEIN"/>
    <property type="match status" value="1"/>
</dbReference>
<dbReference type="Proteomes" id="UP000316541">
    <property type="component" value="Unassembled WGS sequence"/>
</dbReference>
<evidence type="ECO:0000313" key="7">
    <source>
        <dbReference type="Proteomes" id="UP000316541"/>
    </source>
</evidence>
<protein>
    <submittedName>
        <fullName evidence="6">Extracellular solute-binding protein</fullName>
    </submittedName>
</protein>
<reference evidence="6 7" key="1">
    <citation type="submission" date="2019-07" db="EMBL/GenBank/DDBJ databases">
        <title>Microbispora hainanensis DSM 45428.</title>
        <authorList>
            <person name="Thawai C."/>
        </authorList>
    </citation>
    <scope>NUCLEOTIDE SEQUENCE [LARGE SCALE GENOMIC DNA]</scope>
    <source>
        <strain evidence="6 7">DSM 45428</strain>
    </source>
</reference>
<evidence type="ECO:0000256" key="4">
    <source>
        <dbReference type="ARBA" id="ARBA00023139"/>
    </source>
</evidence>
<organism evidence="6 7">
    <name type="scientific">Microbispora hainanensis</name>
    <dbReference type="NCBI Taxonomy" id="568844"/>
    <lineage>
        <taxon>Bacteria</taxon>
        <taxon>Bacillati</taxon>
        <taxon>Actinomycetota</taxon>
        <taxon>Actinomycetes</taxon>
        <taxon>Streptosporangiales</taxon>
        <taxon>Streptosporangiaceae</taxon>
        <taxon>Microbispora</taxon>
    </lineage>
</organism>